<dbReference type="EMBL" id="CM047748">
    <property type="protein sequence ID" value="KAJ0014815.1"/>
    <property type="molecule type" value="Genomic_DNA"/>
</dbReference>
<evidence type="ECO:0000313" key="2">
    <source>
        <dbReference type="Proteomes" id="UP001163603"/>
    </source>
</evidence>
<comment type="caution">
    <text evidence="1">The sequence shown here is derived from an EMBL/GenBank/DDBJ whole genome shotgun (WGS) entry which is preliminary data.</text>
</comment>
<organism evidence="1 2">
    <name type="scientific">Pistacia integerrima</name>
    <dbReference type="NCBI Taxonomy" id="434235"/>
    <lineage>
        <taxon>Eukaryota</taxon>
        <taxon>Viridiplantae</taxon>
        <taxon>Streptophyta</taxon>
        <taxon>Embryophyta</taxon>
        <taxon>Tracheophyta</taxon>
        <taxon>Spermatophyta</taxon>
        <taxon>Magnoliopsida</taxon>
        <taxon>eudicotyledons</taxon>
        <taxon>Gunneridae</taxon>
        <taxon>Pentapetalae</taxon>
        <taxon>rosids</taxon>
        <taxon>malvids</taxon>
        <taxon>Sapindales</taxon>
        <taxon>Anacardiaceae</taxon>
        <taxon>Pistacia</taxon>
    </lineage>
</organism>
<accession>A0ACC0XC34</accession>
<reference evidence="2" key="1">
    <citation type="journal article" date="2023" name="G3 (Bethesda)">
        <title>Genome assembly and association tests identify interacting loci associated with vigor, precocity, and sex in interspecific pistachio rootstocks.</title>
        <authorList>
            <person name="Palmer W."/>
            <person name="Jacygrad E."/>
            <person name="Sagayaradj S."/>
            <person name="Cavanaugh K."/>
            <person name="Han R."/>
            <person name="Bertier L."/>
            <person name="Beede B."/>
            <person name="Kafkas S."/>
            <person name="Golino D."/>
            <person name="Preece J."/>
            <person name="Michelmore R."/>
        </authorList>
    </citation>
    <scope>NUCLEOTIDE SEQUENCE [LARGE SCALE GENOMIC DNA]</scope>
</reference>
<protein>
    <submittedName>
        <fullName evidence="1">Uncharacterized protein</fullName>
    </submittedName>
</protein>
<name>A0ACC0XC34_9ROSI</name>
<proteinExistence type="predicted"/>
<sequence>METRRGNSAPASLQYTIDVAPLEQSMNQSGTSAGSGSSSSRSERIVNSNTSTPSDSSSPSVENMNMIKWHPFVDLLFDRRDKHQLLLDLRKAALEGDVTDKIMDKMKNNRNLLGAAITEEHETVFHIVEGAKQTHFVEQMIKLIGEEQKDYLKFQNKQCNTAFCFAAMAGSKEIAQAMLNEDESLLTIRGGKGMTPLYLATLFGQRETALFLYDEMKRQSKAQEQLKQHRKAIFYASVDSTLYDIALKLLNDDQENELAGACYMVDKTTMTALLRLAQTPLHLLDQTIESEETSLSNQALELVKNLWEKILEKEGKKIWDYFLSNKNVLFDAAHLGNYRFLAELIRLYPDLVHLLDQKNRTIFHIAIMYRHANLFNLIYEIGFNKQLVASYKDIDGNSILHLAAKSPDARQDSSVPPCPVQLLKCSKS</sequence>
<keyword evidence="2" id="KW-1185">Reference proteome</keyword>
<evidence type="ECO:0000313" key="1">
    <source>
        <dbReference type="EMBL" id="KAJ0014815.1"/>
    </source>
</evidence>
<gene>
    <name evidence="1" type="ORF">Pint_20933</name>
</gene>
<dbReference type="Proteomes" id="UP001163603">
    <property type="component" value="Chromosome 13"/>
</dbReference>